<dbReference type="SUPFAM" id="SSF53474">
    <property type="entry name" value="alpha/beta-Hydrolases"/>
    <property type="match status" value="1"/>
</dbReference>
<dbReference type="RefSeq" id="WP_148136031.1">
    <property type="nucleotide sequence ID" value="NZ_CP017634.1"/>
</dbReference>
<keyword evidence="2" id="KW-1185">Reference proteome</keyword>
<reference evidence="1 2" key="1">
    <citation type="submission" date="2016-10" db="EMBL/GenBank/DDBJ databases">
        <title>Complete Genome Sequence of Peptococcaceae strain DCMF.</title>
        <authorList>
            <person name="Edwards R.J."/>
            <person name="Holland S.I."/>
            <person name="Deshpande N.P."/>
            <person name="Wong Y.K."/>
            <person name="Ertan H."/>
            <person name="Manefield M."/>
            <person name="Russell T.L."/>
            <person name="Lee M.J."/>
        </authorList>
    </citation>
    <scope>NUCLEOTIDE SEQUENCE [LARGE SCALE GENOMIC DNA]</scope>
    <source>
        <strain evidence="1 2">DCMF</strain>
    </source>
</reference>
<dbReference type="Proteomes" id="UP000323521">
    <property type="component" value="Chromosome"/>
</dbReference>
<protein>
    <submittedName>
        <fullName evidence="1">Alpha/beta hydrolase</fullName>
    </submittedName>
</protein>
<organism evidence="1 2">
    <name type="scientific">Formimonas warabiya</name>
    <dbReference type="NCBI Taxonomy" id="1761012"/>
    <lineage>
        <taxon>Bacteria</taxon>
        <taxon>Bacillati</taxon>
        <taxon>Bacillota</taxon>
        <taxon>Clostridia</taxon>
        <taxon>Eubacteriales</taxon>
        <taxon>Peptococcaceae</taxon>
        <taxon>Candidatus Formimonas</taxon>
    </lineage>
</organism>
<dbReference type="OrthoDB" id="358525at2"/>
<gene>
    <name evidence="1" type="ORF">DCMF_19840</name>
</gene>
<dbReference type="EMBL" id="CP017634">
    <property type="protein sequence ID" value="ATW26711.1"/>
    <property type="molecule type" value="Genomic_DNA"/>
</dbReference>
<dbReference type="KEGG" id="fwa:DCMF_19840"/>
<sequence length="231" mass="26756">MEVLKIQGIPAIVYGKSSEKLFMFIHGKNGYKEEAEPFAAIACRKGYQVLSFDLPEHGERRNETDTFNPWHAVPEFKCILSNAMDRWDHISVRANSIGAYFSMLSFTKELIDLCLFVSPILDMEQLISNLMKWSGVTEEHLKDQRIIPANFGETLSWEYLSYVRRHRIAEWDVPTSILYGTADNLIEKKTVDAFVEQFDCKLMVMSGGEHWFHTPEQLKVLERWTNDSIPD</sequence>
<evidence type="ECO:0000313" key="2">
    <source>
        <dbReference type="Proteomes" id="UP000323521"/>
    </source>
</evidence>
<dbReference type="Gene3D" id="3.40.50.1820">
    <property type="entry name" value="alpha/beta hydrolase"/>
    <property type="match status" value="1"/>
</dbReference>
<dbReference type="InterPro" id="IPR029058">
    <property type="entry name" value="AB_hydrolase_fold"/>
</dbReference>
<dbReference type="AlphaFoldDB" id="A0A3G1KW99"/>
<name>A0A3G1KW99_FORW1</name>
<evidence type="ECO:0000313" key="1">
    <source>
        <dbReference type="EMBL" id="ATW26711.1"/>
    </source>
</evidence>
<proteinExistence type="predicted"/>
<keyword evidence="1" id="KW-0378">Hydrolase</keyword>
<dbReference type="GO" id="GO:0016787">
    <property type="term" value="F:hydrolase activity"/>
    <property type="evidence" value="ECO:0007669"/>
    <property type="project" value="UniProtKB-KW"/>
</dbReference>
<accession>A0A3G1KW99</accession>